<accession>A0A542YL06</accession>
<sequence>MSEKQYSGHLSPLRPEAIVELAPGLRAMLPWYFSTEDTEGYDVELALDADETGKLTTESITVRRRAGGRPVDGAGLRSIRVAELFQAAASNAVQLADANDGENKMSLDPVALLANHAAHSINTENPRIAGPGGSLNDEMLKAVATLFKAAEVSGLPPQKYVMDALEVPRSTAGYWIAQARKRGHLPPSSRSGVSK</sequence>
<reference evidence="1 2" key="1">
    <citation type="submission" date="2019-06" db="EMBL/GenBank/DDBJ databases">
        <title>Sequencing the genomes of 1000 actinobacteria strains.</title>
        <authorList>
            <person name="Klenk H.-P."/>
        </authorList>
    </citation>
    <scope>NUCLEOTIDE SEQUENCE [LARGE SCALE GENOMIC DNA]</scope>
    <source>
        <strain evidence="1 2">DSM 26477</strain>
    </source>
</reference>
<organism evidence="1 2">
    <name type="scientific">Homoserinimonas aerilata</name>
    <dbReference type="NCBI Taxonomy" id="1162970"/>
    <lineage>
        <taxon>Bacteria</taxon>
        <taxon>Bacillati</taxon>
        <taxon>Actinomycetota</taxon>
        <taxon>Actinomycetes</taxon>
        <taxon>Micrococcales</taxon>
        <taxon>Microbacteriaceae</taxon>
        <taxon>Homoserinimonas</taxon>
    </lineage>
</organism>
<dbReference type="OrthoDB" id="5060174at2"/>
<dbReference type="AlphaFoldDB" id="A0A542YL06"/>
<name>A0A542YL06_9MICO</name>
<protein>
    <submittedName>
        <fullName evidence="1">Uncharacterized protein</fullName>
    </submittedName>
</protein>
<dbReference type="RefSeq" id="WP_141880850.1">
    <property type="nucleotide sequence ID" value="NZ_VFOM01000001.1"/>
</dbReference>
<comment type="caution">
    <text evidence="1">The sequence shown here is derived from an EMBL/GenBank/DDBJ whole genome shotgun (WGS) entry which is preliminary data.</text>
</comment>
<dbReference type="EMBL" id="VFOM01000001">
    <property type="protein sequence ID" value="TQL48776.1"/>
    <property type="molecule type" value="Genomic_DNA"/>
</dbReference>
<evidence type="ECO:0000313" key="1">
    <source>
        <dbReference type="EMBL" id="TQL48776.1"/>
    </source>
</evidence>
<evidence type="ECO:0000313" key="2">
    <source>
        <dbReference type="Proteomes" id="UP000317998"/>
    </source>
</evidence>
<gene>
    <name evidence="1" type="ORF">FB562_1882</name>
</gene>
<proteinExistence type="predicted"/>
<dbReference type="Proteomes" id="UP000317998">
    <property type="component" value="Unassembled WGS sequence"/>
</dbReference>
<keyword evidence="2" id="KW-1185">Reference proteome</keyword>